<dbReference type="PROSITE" id="PS50102">
    <property type="entry name" value="RRM"/>
    <property type="match status" value="1"/>
</dbReference>
<dbReference type="Gene3D" id="3.30.70.330">
    <property type="match status" value="1"/>
</dbReference>
<feature type="signal peptide" evidence="3">
    <location>
        <begin position="1"/>
        <end position="15"/>
    </location>
</feature>
<dbReference type="Proteomes" id="UP000501690">
    <property type="component" value="Linkage Group LG7"/>
</dbReference>
<dbReference type="EMBL" id="CP039351">
    <property type="protein sequence ID" value="QCD99876.1"/>
    <property type="molecule type" value="Genomic_DNA"/>
</dbReference>
<dbReference type="GO" id="GO:0003723">
    <property type="term" value="F:RNA binding"/>
    <property type="evidence" value="ECO:0007669"/>
    <property type="project" value="UniProtKB-UniRule"/>
</dbReference>
<dbReference type="Pfam" id="PF00076">
    <property type="entry name" value="RRM_1"/>
    <property type="match status" value="1"/>
</dbReference>
<evidence type="ECO:0000256" key="2">
    <source>
        <dbReference type="PROSITE-ProRule" id="PRU00176"/>
    </source>
</evidence>
<reference evidence="5 6" key="1">
    <citation type="submission" date="2019-04" db="EMBL/GenBank/DDBJ databases">
        <title>An improved genome assembly and genetic linkage map for asparagus bean, Vigna unguiculata ssp. sesquipedialis.</title>
        <authorList>
            <person name="Xia Q."/>
            <person name="Zhang R."/>
            <person name="Dong Y."/>
        </authorList>
    </citation>
    <scope>NUCLEOTIDE SEQUENCE [LARGE SCALE GENOMIC DNA]</scope>
    <source>
        <tissue evidence="5">Leaf</tissue>
    </source>
</reference>
<feature type="chain" id="PRO_5020021747" evidence="3">
    <location>
        <begin position="16"/>
        <end position="146"/>
    </location>
</feature>
<dbReference type="SMART" id="SM00360">
    <property type="entry name" value="RRM"/>
    <property type="match status" value="1"/>
</dbReference>
<dbReference type="InterPro" id="IPR000504">
    <property type="entry name" value="RRM_dom"/>
</dbReference>
<keyword evidence="5" id="KW-0687">Ribonucleoprotein</keyword>
<sequence>MLLVFVILVVMEVKALYVKNLPGNITQDRLKELLEHYGKITKVIAPSSKAGQEKSKYGFVHFAETSSAMKALKNIEKYEIDGQTLECSLAKPQTDQNSSGAANQQKSASLPTYSAHVGYSMGWWCLWCYRCRTIVNHGALQACWAC</sequence>
<feature type="domain" description="RRM" evidence="4">
    <location>
        <begin position="14"/>
        <end position="92"/>
    </location>
</feature>
<proteinExistence type="predicted"/>
<keyword evidence="3" id="KW-0732">Signal</keyword>
<accession>A0A4D6MIR4</accession>
<dbReference type="PANTHER" id="PTHR21245">
    <property type="entry name" value="HETEROGENEOUS NUCLEAR RIBONUCLEOPROTEIN"/>
    <property type="match status" value="1"/>
</dbReference>
<protein>
    <submittedName>
        <fullName evidence="5">Heterogeneous nuclear ribonucleoprotein Q</fullName>
    </submittedName>
</protein>
<evidence type="ECO:0000259" key="4">
    <source>
        <dbReference type="PROSITE" id="PS50102"/>
    </source>
</evidence>
<name>A0A4D6MIR4_VIGUN</name>
<organism evidence="5 6">
    <name type="scientific">Vigna unguiculata</name>
    <name type="common">Cowpea</name>
    <dbReference type="NCBI Taxonomy" id="3917"/>
    <lineage>
        <taxon>Eukaryota</taxon>
        <taxon>Viridiplantae</taxon>
        <taxon>Streptophyta</taxon>
        <taxon>Embryophyta</taxon>
        <taxon>Tracheophyta</taxon>
        <taxon>Spermatophyta</taxon>
        <taxon>Magnoliopsida</taxon>
        <taxon>eudicotyledons</taxon>
        <taxon>Gunneridae</taxon>
        <taxon>Pentapetalae</taxon>
        <taxon>rosids</taxon>
        <taxon>fabids</taxon>
        <taxon>Fabales</taxon>
        <taxon>Fabaceae</taxon>
        <taxon>Papilionoideae</taxon>
        <taxon>50 kb inversion clade</taxon>
        <taxon>NPAAA clade</taxon>
        <taxon>indigoferoid/millettioid clade</taxon>
        <taxon>Phaseoleae</taxon>
        <taxon>Vigna</taxon>
    </lineage>
</organism>
<dbReference type="InterPro" id="IPR012677">
    <property type="entry name" value="Nucleotide-bd_a/b_plait_sf"/>
</dbReference>
<evidence type="ECO:0000256" key="1">
    <source>
        <dbReference type="ARBA" id="ARBA00022884"/>
    </source>
</evidence>
<dbReference type="GO" id="GO:1990904">
    <property type="term" value="C:ribonucleoprotein complex"/>
    <property type="evidence" value="ECO:0007669"/>
    <property type="project" value="UniProtKB-KW"/>
</dbReference>
<keyword evidence="1 2" id="KW-0694">RNA-binding</keyword>
<evidence type="ECO:0000256" key="3">
    <source>
        <dbReference type="SAM" id="SignalP"/>
    </source>
</evidence>
<dbReference type="AlphaFoldDB" id="A0A4D6MIR4"/>
<evidence type="ECO:0000313" key="6">
    <source>
        <dbReference type="Proteomes" id="UP000501690"/>
    </source>
</evidence>
<gene>
    <name evidence="5" type="ORF">DEO72_LG7g1163</name>
</gene>
<evidence type="ECO:0000313" key="5">
    <source>
        <dbReference type="EMBL" id="QCD99876.1"/>
    </source>
</evidence>
<dbReference type="SUPFAM" id="SSF54928">
    <property type="entry name" value="RNA-binding domain, RBD"/>
    <property type="match status" value="1"/>
</dbReference>
<keyword evidence="6" id="KW-1185">Reference proteome</keyword>
<dbReference type="InterPro" id="IPR035979">
    <property type="entry name" value="RBD_domain_sf"/>
</dbReference>